<accession>A0A4S8J9F3</accession>
<sequence length="93" mass="9833">MEKVLLPLGVRFAGRVVVGAQNSVAKVHDRIGKPRARSLCDLHKVELGSLARKKHRGGVVGSCNGSHAHNFSLTASGVLSTMGPVWLGLNPKV</sequence>
<evidence type="ECO:0000313" key="1">
    <source>
        <dbReference type="EMBL" id="THU58251.1"/>
    </source>
</evidence>
<evidence type="ECO:0000313" key="2">
    <source>
        <dbReference type="Proteomes" id="UP000317650"/>
    </source>
</evidence>
<comment type="caution">
    <text evidence="1">The sequence shown here is derived from an EMBL/GenBank/DDBJ whole genome shotgun (WGS) entry which is preliminary data.</text>
</comment>
<dbReference type="AlphaFoldDB" id="A0A4S8J9F3"/>
<dbReference type="EMBL" id="PYDT01000006">
    <property type="protein sequence ID" value="THU58251.1"/>
    <property type="molecule type" value="Genomic_DNA"/>
</dbReference>
<name>A0A4S8J9F3_MUSBA</name>
<reference evidence="1 2" key="1">
    <citation type="journal article" date="2019" name="Nat. Plants">
        <title>Genome sequencing of Musa balbisiana reveals subgenome evolution and function divergence in polyploid bananas.</title>
        <authorList>
            <person name="Yao X."/>
        </authorList>
    </citation>
    <scope>NUCLEOTIDE SEQUENCE [LARGE SCALE GENOMIC DNA]</scope>
    <source>
        <strain evidence="2">cv. DH-PKW</strain>
        <tissue evidence="1">Leaves</tissue>
    </source>
</reference>
<organism evidence="1 2">
    <name type="scientific">Musa balbisiana</name>
    <name type="common">Banana</name>
    <dbReference type="NCBI Taxonomy" id="52838"/>
    <lineage>
        <taxon>Eukaryota</taxon>
        <taxon>Viridiplantae</taxon>
        <taxon>Streptophyta</taxon>
        <taxon>Embryophyta</taxon>
        <taxon>Tracheophyta</taxon>
        <taxon>Spermatophyta</taxon>
        <taxon>Magnoliopsida</taxon>
        <taxon>Liliopsida</taxon>
        <taxon>Zingiberales</taxon>
        <taxon>Musaceae</taxon>
        <taxon>Musa</taxon>
    </lineage>
</organism>
<gene>
    <name evidence="1" type="ORF">C4D60_Mb03t12200</name>
</gene>
<proteinExistence type="predicted"/>
<dbReference type="Proteomes" id="UP000317650">
    <property type="component" value="Chromosome 3"/>
</dbReference>
<keyword evidence="2" id="KW-1185">Reference proteome</keyword>
<protein>
    <submittedName>
        <fullName evidence="1">Uncharacterized protein</fullName>
    </submittedName>
</protein>